<dbReference type="Pfam" id="PF00360">
    <property type="entry name" value="PHY"/>
    <property type="match status" value="1"/>
</dbReference>
<evidence type="ECO:0000259" key="12">
    <source>
        <dbReference type="PROSITE" id="PS50109"/>
    </source>
</evidence>
<evidence type="ECO:0000256" key="8">
    <source>
        <dbReference type="ARBA" id="ARBA00069682"/>
    </source>
</evidence>
<dbReference type="Gene3D" id="3.30.565.10">
    <property type="entry name" value="Histidine kinase-like ATPase, C-terminal domain"/>
    <property type="match status" value="1"/>
</dbReference>
<dbReference type="GO" id="GO:0017006">
    <property type="term" value="P:protein-tetrapyrrole linkage"/>
    <property type="evidence" value="ECO:0007669"/>
    <property type="project" value="InterPro"/>
</dbReference>
<dbReference type="InterPro" id="IPR003594">
    <property type="entry name" value="HATPase_dom"/>
</dbReference>
<dbReference type="EMBL" id="KJ195167">
    <property type="protein sequence ID" value="AHZ63968.1"/>
    <property type="molecule type" value="mRNA"/>
</dbReference>
<dbReference type="InterPro" id="IPR035965">
    <property type="entry name" value="PAS-like_dom_sf"/>
</dbReference>
<feature type="domain" description="Histidine kinase" evidence="12">
    <location>
        <begin position="894"/>
        <end position="1113"/>
    </location>
</feature>
<dbReference type="FunFam" id="3.30.450.20:FF:000039">
    <property type="entry name" value="Phytochrome"/>
    <property type="match status" value="1"/>
</dbReference>
<evidence type="ECO:0000259" key="13">
    <source>
        <dbReference type="PROSITE" id="PS50112"/>
    </source>
</evidence>
<evidence type="ECO:0000256" key="5">
    <source>
        <dbReference type="ARBA" id="ARBA00023015"/>
    </source>
</evidence>
<dbReference type="InterPro" id="IPR005467">
    <property type="entry name" value="His_kinase_dom"/>
</dbReference>
<dbReference type="GO" id="GO:0006355">
    <property type="term" value="P:regulation of DNA-templated transcription"/>
    <property type="evidence" value="ECO:0007669"/>
    <property type="project" value="InterPro"/>
</dbReference>
<dbReference type="Pfam" id="PF00512">
    <property type="entry name" value="HisKA"/>
    <property type="match status" value="1"/>
</dbReference>
<keyword evidence="2 9" id="KW-0600">Photoreceptor protein</keyword>
<evidence type="ECO:0000256" key="10">
    <source>
        <dbReference type="PIRSR" id="PIRSR000084-50"/>
    </source>
</evidence>
<feature type="domain" description="PAS" evidence="13">
    <location>
        <begin position="610"/>
        <end position="680"/>
    </location>
</feature>
<dbReference type="SMART" id="SM00065">
    <property type="entry name" value="GAF"/>
    <property type="match status" value="1"/>
</dbReference>
<dbReference type="GO" id="GO:0000155">
    <property type="term" value="F:phosphorelay sensor kinase activity"/>
    <property type="evidence" value="ECO:0007669"/>
    <property type="project" value="InterPro"/>
</dbReference>
<dbReference type="GO" id="GO:0009584">
    <property type="term" value="P:detection of visible light"/>
    <property type="evidence" value="ECO:0007669"/>
    <property type="project" value="InterPro"/>
</dbReference>
<comment type="PTM">
    <text evidence="10">Contains one covalently linked phytochromobilin chromophore.</text>
</comment>
<evidence type="ECO:0000256" key="2">
    <source>
        <dbReference type="ARBA" id="ARBA00022543"/>
    </source>
</evidence>
<dbReference type="PIRSF" id="PIRSF000084">
    <property type="entry name" value="Phytochrome"/>
    <property type="match status" value="1"/>
</dbReference>
<comment type="similarity">
    <text evidence="1 9">Belongs to the phytochrome family.</text>
</comment>
<dbReference type="SUPFAM" id="SSF55781">
    <property type="entry name" value="GAF domain-like"/>
    <property type="match status" value="2"/>
</dbReference>
<keyword evidence="7 9" id="KW-0675">Receptor</keyword>
<dbReference type="CDD" id="cd16932">
    <property type="entry name" value="HATPase_Phy-like"/>
    <property type="match status" value="1"/>
</dbReference>
<accession>A0A059UK45</accession>
<dbReference type="PROSITE" id="PS00245">
    <property type="entry name" value="PHYTOCHROME_1"/>
    <property type="match status" value="1"/>
</dbReference>
<sequence>MKSSTSLDERAKRRIAQTRVDATLHQQFEKSGYSFDYSKSAVLDKHGLSASAIGDSTVSGYLQAMQRKGLIQTFGCVLAVEEPTFALLAYSENASEMLDSPSCHQVPEPDDQGGITIGMDVRTLLKPSSVSALEKAVNLPEVHLLNPIVVHTFTTSKPLYAILHRVDVGLVIDLEPTGAPEGNLSAILASPLQSYKLAAKAISRLQSLAGGDIGLLCNIVVQEVRDMTRYDRVMAYRFHDDDHGEVVAEMRRSDLEPYLGLHYPATDIPQAARFLFMKNKVRMICNCGATPAKLIQSKRLEQPLSLSGSTLRAPHGCHAQYMANMGSVASLVMSITINNNENENDDDNKGSGGGRRLWGLVVCHHTSPRFVPFPLRYACEFLMQVFGIQVNKEIELAVQLREKHILRTQTVLCDLLLRDAPVGIVTQTPNIMDVVKCDGAALLYGKRLWVLGTTPTEAQIVDIVDWVVENHKESSGLSTDSLAEAGYPGASSLGDAVCGMAAVRIASNSKDFLLWFRSHTAKEMKWGGAKHDPLDKDDGRRMHPRSSFKAFLEVVKRRSVPWDDVEMDAIHSLQLILRGSFQEDNNDTKAMIHVRLNDLKLQGMDELSSVTNEMVRLIETATVPILAVDANGFINGWNLKAAELTGLSVDEVIGKPLISLVEDNSIEIVNKMLSLALQGEEEQNIEIKLKTFGSQEDKGPLILIVNSCSSRDLKDNVVGICFVAQDVTHQTVVMDKFTQIQGDYRAIVQNPSPLIPPIFGTDEYGCCSEWNAAMARLSGWQREEVIGKMLVGEVFGIHLICCQLKSQDALTKLRIVLNSAMAGQETEKIPFSFYDRHGKNNEVLMSANKRTDAKGQITGVFCFLHVTSPELKQAMQVQQTSEQAALSTLKELAYVRQELRNPLHGIMFTGTLLEGTALSEVQKRIVKTSALCQQQLVKILDDVDLESIEDGYLELDTVEFSLGDILDAVISQGMILSREKGLQLIHDSPEAIKTMRLYGDQLRLQQVLSVFLLNVLRFTPPEGWVRINVVPIKKHLGSGVHVMLLKLRITHPGQGIPEELLKEMFDHDQDKSREGLGLHICQKMVNIMNGDVQYSREIGRSSFILTVELPSVQIDEK</sequence>
<dbReference type="GO" id="GO:0009585">
    <property type="term" value="P:red, far-red light phototransduction"/>
    <property type="evidence" value="ECO:0007669"/>
    <property type="project" value="InterPro"/>
</dbReference>
<dbReference type="PROSITE" id="PS50112">
    <property type="entry name" value="PAS"/>
    <property type="match status" value="2"/>
</dbReference>
<evidence type="ECO:0000256" key="9">
    <source>
        <dbReference type="PIRNR" id="PIRNR000084"/>
    </source>
</evidence>
<dbReference type="InterPro" id="IPR036890">
    <property type="entry name" value="HATPase_C_sf"/>
</dbReference>
<keyword evidence="6 9" id="KW-0804">Transcription</keyword>
<dbReference type="SUPFAM" id="SSF55785">
    <property type="entry name" value="PYP-like sensor domain (PAS domain)"/>
    <property type="match status" value="3"/>
</dbReference>
<gene>
    <name evidence="14" type="primary">PHYO</name>
</gene>
<dbReference type="SMART" id="SM00388">
    <property type="entry name" value="HisKA"/>
    <property type="match status" value="1"/>
</dbReference>
<dbReference type="InterPro" id="IPR013516">
    <property type="entry name" value="Phyto_chromo_BS"/>
</dbReference>
<dbReference type="InterPro" id="IPR043150">
    <property type="entry name" value="Phytochrome_PHY_sf"/>
</dbReference>
<keyword evidence="5 9" id="KW-0805">Transcription regulation</keyword>
<evidence type="ECO:0000259" key="11">
    <source>
        <dbReference type="PROSITE" id="PS50046"/>
    </source>
</evidence>
<dbReference type="GO" id="GO:0009881">
    <property type="term" value="F:photoreceptor activity"/>
    <property type="evidence" value="ECO:0007669"/>
    <property type="project" value="UniProtKB-KW"/>
</dbReference>
<dbReference type="InterPro" id="IPR044767">
    <property type="entry name" value="Phy_HATPase-like"/>
</dbReference>
<dbReference type="InterPro" id="IPR029016">
    <property type="entry name" value="GAF-like_dom_sf"/>
</dbReference>
<dbReference type="InterPro" id="IPR012129">
    <property type="entry name" value="Phytochrome_A-E"/>
</dbReference>
<proteinExistence type="evidence at transcript level"/>
<dbReference type="InterPro" id="IPR013767">
    <property type="entry name" value="PAS_fold"/>
</dbReference>
<dbReference type="PANTHER" id="PTHR47876">
    <property type="entry name" value="OS08G0260000 PROTEIN"/>
    <property type="match status" value="1"/>
</dbReference>
<dbReference type="CDD" id="cd00130">
    <property type="entry name" value="PAS"/>
    <property type="match status" value="2"/>
</dbReference>
<organism evidence="14">
    <name type="scientific">Podocarpus rubens</name>
    <dbReference type="NCBI Taxonomy" id="1030203"/>
    <lineage>
        <taxon>Eukaryota</taxon>
        <taxon>Viridiplantae</taxon>
        <taxon>Streptophyta</taxon>
        <taxon>Embryophyta</taxon>
        <taxon>Tracheophyta</taxon>
        <taxon>Spermatophyta</taxon>
        <taxon>Pinopsida</taxon>
        <taxon>Pinidae</taxon>
        <taxon>Conifers II</taxon>
        <taxon>Araucariales</taxon>
        <taxon>Podocarpaceae</taxon>
        <taxon>Podocarpus</taxon>
    </lineage>
</organism>
<dbReference type="SUPFAM" id="SSF55874">
    <property type="entry name" value="ATPase domain of HSP90 chaperone/DNA topoisomerase II/histidine kinase"/>
    <property type="match status" value="1"/>
</dbReference>
<dbReference type="AlphaFoldDB" id="A0A059UK45"/>
<dbReference type="FunFam" id="3.30.450.270:FF:000001">
    <property type="entry name" value="Phytochrome"/>
    <property type="match status" value="1"/>
</dbReference>
<feature type="domain" description="Phytochrome chromophore attachment site" evidence="11">
    <location>
        <begin position="212"/>
        <end position="384"/>
    </location>
</feature>
<reference evidence="14" key="2">
    <citation type="submission" date="2014-01" db="EMBL/GenBank/DDBJ databases">
        <authorList>
            <person name="Li F.-W."/>
        </authorList>
    </citation>
    <scope>NUCLEOTIDE SEQUENCE</scope>
</reference>
<dbReference type="PROSITE" id="PS50109">
    <property type="entry name" value="HIS_KIN"/>
    <property type="match status" value="1"/>
</dbReference>
<feature type="domain" description="PAS" evidence="13">
    <location>
        <begin position="740"/>
        <end position="795"/>
    </location>
</feature>
<evidence type="ECO:0000256" key="4">
    <source>
        <dbReference type="ARBA" id="ARBA00022991"/>
    </source>
</evidence>
<dbReference type="CDD" id="cd00082">
    <property type="entry name" value="HisKA"/>
    <property type="match status" value="1"/>
</dbReference>
<keyword evidence="3 9" id="KW-0716">Sensory transduction</keyword>
<dbReference type="Pfam" id="PF00989">
    <property type="entry name" value="PAS"/>
    <property type="match status" value="2"/>
</dbReference>
<dbReference type="Gene3D" id="3.30.450.20">
    <property type="entry name" value="PAS domain"/>
    <property type="match status" value="3"/>
</dbReference>
<protein>
    <recommendedName>
        <fullName evidence="8 9">Phytochrome</fullName>
    </recommendedName>
</protein>
<dbReference type="Pfam" id="PF02518">
    <property type="entry name" value="HATPase_c"/>
    <property type="match status" value="1"/>
</dbReference>
<dbReference type="NCBIfam" id="TIGR00229">
    <property type="entry name" value="sensory_box"/>
    <property type="match status" value="1"/>
</dbReference>
<dbReference type="InterPro" id="IPR003661">
    <property type="entry name" value="HisK_dim/P_dom"/>
</dbReference>
<keyword evidence="4 9" id="KW-0157">Chromophore</keyword>
<name>A0A059UK45_9CONI</name>
<dbReference type="Gene3D" id="3.30.450.270">
    <property type="match status" value="1"/>
</dbReference>
<dbReference type="Gene3D" id="1.10.287.130">
    <property type="match status" value="1"/>
</dbReference>
<dbReference type="PRINTS" id="PR01033">
    <property type="entry name" value="PHYTOCHROME"/>
</dbReference>
<dbReference type="SMART" id="SM00091">
    <property type="entry name" value="PAS"/>
    <property type="match status" value="2"/>
</dbReference>
<evidence type="ECO:0000256" key="7">
    <source>
        <dbReference type="ARBA" id="ARBA00023170"/>
    </source>
</evidence>
<dbReference type="InterPro" id="IPR000014">
    <property type="entry name" value="PAS"/>
</dbReference>
<dbReference type="PROSITE" id="PS50046">
    <property type="entry name" value="PHYTOCHROME_2"/>
    <property type="match status" value="1"/>
</dbReference>
<dbReference type="InterPro" id="IPR013654">
    <property type="entry name" value="PAS_2"/>
</dbReference>
<dbReference type="InterPro" id="IPR003018">
    <property type="entry name" value="GAF"/>
</dbReference>
<dbReference type="GO" id="GO:0042803">
    <property type="term" value="F:protein homodimerization activity"/>
    <property type="evidence" value="ECO:0007669"/>
    <property type="project" value="InterPro"/>
</dbReference>
<evidence type="ECO:0000256" key="1">
    <source>
        <dbReference type="ARBA" id="ARBA00008235"/>
    </source>
</evidence>
<dbReference type="PANTHER" id="PTHR47876:SF3">
    <property type="entry name" value="PHYTOCHROME 1"/>
    <property type="match status" value="1"/>
</dbReference>
<dbReference type="Pfam" id="PF01590">
    <property type="entry name" value="GAF"/>
    <property type="match status" value="1"/>
</dbReference>
<evidence type="ECO:0000256" key="6">
    <source>
        <dbReference type="ARBA" id="ARBA00023163"/>
    </source>
</evidence>
<evidence type="ECO:0000256" key="3">
    <source>
        <dbReference type="ARBA" id="ARBA00022606"/>
    </source>
</evidence>
<dbReference type="Gene3D" id="3.30.450.40">
    <property type="match status" value="1"/>
</dbReference>
<feature type="binding site" description="covalent" evidence="10">
    <location>
        <position position="317"/>
    </location>
    <ligand>
        <name>phytochromobilin</name>
        <dbReference type="ChEBI" id="CHEBI:189064"/>
    </ligand>
</feature>
<reference evidence="14" key="1">
    <citation type="journal article" date="2014" name="Proc. Natl. Acad. Sci. U.S.A.">
        <title>Horizontal transfer of an adaptive chimeric photoreceptor from bryophytes to ferns.</title>
        <authorList>
            <person name="Li F.W."/>
            <person name="Villarreal J.C."/>
            <person name="Kelly S."/>
            <person name="Rothfels C.J."/>
            <person name="Melkonian M."/>
            <person name="Frangedakis E."/>
            <person name="Ruhsam M."/>
            <person name="Sigel E.M."/>
            <person name="Der J.P."/>
            <person name="Pittermann J."/>
            <person name="Burge D.O."/>
            <person name="Pokorny L."/>
            <person name="Larsson A."/>
            <person name="Chen T."/>
            <person name="Weststrand S."/>
            <person name="Thomas P."/>
            <person name="Carpenter E."/>
            <person name="Zhang Y."/>
            <person name="Tian Z."/>
            <person name="Chen L."/>
            <person name="Yan Z."/>
            <person name="Zhu Y."/>
            <person name="Sun X."/>
            <person name="Wang J."/>
            <person name="Stevenson D.W."/>
            <person name="Crandall-Stotler B.J."/>
            <person name="Shaw A.J."/>
            <person name="Deyholos M.K."/>
            <person name="Soltis D.E."/>
            <person name="Graham S.W."/>
            <person name="Windham M.D."/>
            <person name="Langdale J.A."/>
            <person name="Wong G.K."/>
            <person name="Mathews S."/>
            <person name="Pryer K.M."/>
        </authorList>
    </citation>
    <scope>NUCLEOTIDE SEQUENCE</scope>
</reference>
<dbReference type="InterPro" id="IPR013515">
    <property type="entry name" value="Phytochrome_cen-reg"/>
</dbReference>
<dbReference type="InterPro" id="IPR001294">
    <property type="entry name" value="Phytochrome"/>
</dbReference>
<evidence type="ECO:0000313" key="14">
    <source>
        <dbReference type="EMBL" id="AHZ63968.1"/>
    </source>
</evidence>
<comment type="function">
    <text evidence="9">Regulatory photoreceptor which exists in two forms that are reversibly interconvertible by light: the Pr form that absorbs maximally in the red region of the spectrum and the Pfr form that absorbs maximally in the far-red region.</text>
</comment>
<dbReference type="FunFam" id="3.30.450.20:FF:000034">
    <property type="entry name" value="Phytochrome"/>
    <property type="match status" value="1"/>
</dbReference>
<dbReference type="InterPro" id="IPR016132">
    <property type="entry name" value="Phyto_chromo_attachment"/>
</dbReference>
<dbReference type="SMART" id="SM00387">
    <property type="entry name" value="HATPase_c"/>
    <property type="match status" value="1"/>
</dbReference>
<dbReference type="Pfam" id="PF08446">
    <property type="entry name" value="PAS_2"/>
    <property type="match status" value="1"/>
</dbReference>